<dbReference type="InterPro" id="IPR020843">
    <property type="entry name" value="ER"/>
</dbReference>
<dbReference type="CDD" id="cd05289">
    <property type="entry name" value="MDR_like_2"/>
    <property type="match status" value="1"/>
</dbReference>
<dbReference type="GO" id="GO:0008270">
    <property type="term" value="F:zinc ion binding"/>
    <property type="evidence" value="ECO:0007669"/>
    <property type="project" value="InterPro"/>
</dbReference>
<dbReference type="Pfam" id="PF13602">
    <property type="entry name" value="ADH_zinc_N_2"/>
    <property type="match status" value="1"/>
</dbReference>
<dbReference type="SMART" id="SM00829">
    <property type="entry name" value="PKS_ER"/>
    <property type="match status" value="1"/>
</dbReference>
<name>A0AAD9CYT5_PAPLA</name>
<dbReference type="Gene3D" id="3.40.50.720">
    <property type="entry name" value="NAD(P)-binding Rossmann-like Domain"/>
    <property type="match status" value="1"/>
</dbReference>
<dbReference type="InterPro" id="IPR052733">
    <property type="entry name" value="Chloroplast_QOR"/>
</dbReference>
<dbReference type="EMBL" id="JAODAN010000007">
    <property type="protein sequence ID" value="KAK1922923.1"/>
    <property type="molecule type" value="Genomic_DNA"/>
</dbReference>
<feature type="domain" description="Enoyl reductase (ER)" evidence="1">
    <location>
        <begin position="14"/>
        <end position="339"/>
    </location>
</feature>
<dbReference type="PROSITE" id="PS01162">
    <property type="entry name" value="QOR_ZETA_CRYSTAL"/>
    <property type="match status" value="1"/>
</dbReference>
<dbReference type="PANTHER" id="PTHR44013:SF1">
    <property type="entry name" value="ZINC-TYPE ALCOHOL DEHYDROGENASE-LIKE PROTEIN C16A3.02C"/>
    <property type="match status" value="1"/>
</dbReference>
<dbReference type="GO" id="GO:0016491">
    <property type="term" value="F:oxidoreductase activity"/>
    <property type="evidence" value="ECO:0007669"/>
    <property type="project" value="InterPro"/>
</dbReference>
<keyword evidence="3" id="KW-1185">Reference proteome</keyword>
<dbReference type="PANTHER" id="PTHR44013">
    <property type="entry name" value="ZINC-TYPE ALCOHOL DEHYDROGENASE-LIKE PROTEIN C16A3.02C"/>
    <property type="match status" value="1"/>
</dbReference>
<protein>
    <submittedName>
        <fullName evidence="2">Chaperonin 10-like protein</fullName>
    </submittedName>
</protein>
<evidence type="ECO:0000259" key="1">
    <source>
        <dbReference type="SMART" id="SM00829"/>
    </source>
</evidence>
<evidence type="ECO:0000313" key="3">
    <source>
        <dbReference type="Proteomes" id="UP001182556"/>
    </source>
</evidence>
<dbReference type="Gene3D" id="3.90.180.10">
    <property type="entry name" value="Medium-chain alcohol dehydrogenases, catalytic domain"/>
    <property type="match status" value="1"/>
</dbReference>
<dbReference type="InterPro" id="IPR011032">
    <property type="entry name" value="GroES-like_sf"/>
</dbReference>
<organism evidence="2 3">
    <name type="scientific">Papiliotrema laurentii</name>
    <name type="common">Cryptococcus laurentii</name>
    <dbReference type="NCBI Taxonomy" id="5418"/>
    <lineage>
        <taxon>Eukaryota</taxon>
        <taxon>Fungi</taxon>
        <taxon>Dikarya</taxon>
        <taxon>Basidiomycota</taxon>
        <taxon>Agaricomycotina</taxon>
        <taxon>Tremellomycetes</taxon>
        <taxon>Tremellales</taxon>
        <taxon>Rhynchogastremaceae</taxon>
        <taxon>Papiliotrema</taxon>
    </lineage>
</organism>
<accession>A0AAD9CYT5</accession>
<dbReference type="SUPFAM" id="SSF50129">
    <property type="entry name" value="GroES-like"/>
    <property type="match status" value="1"/>
</dbReference>
<dbReference type="InterPro" id="IPR002364">
    <property type="entry name" value="Quin_OxRdtase/zeta-crystal_CS"/>
</dbReference>
<gene>
    <name evidence="2" type="ORF">DB88DRAFT_493158</name>
</gene>
<reference evidence="2" key="1">
    <citation type="submission" date="2023-02" db="EMBL/GenBank/DDBJ databases">
        <title>Identification and recombinant expression of a fungal hydrolase from Papiliotrema laurentii that hydrolyzes apple cutin and clears colloidal polyester polyurethane.</title>
        <authorList>
            <consortium name="DOE Joint Genome Institute"/>
            <person name="Roman V.A."/>
            <person name="Bojanowski C."/>
            <person name="Crable B.R."/>
            <person name="Wagner D.N."/>
            <person name="Hung C.S."/>
            <person name="Nadeau L.J."/>
            <person name="Schratz L."/>
            <person name="Haridas S."/>
            <person name="Pangilinan J."/>
            <person name="Lipzen A."/>
            <person name="Na H."/>
            <person name="Yan M."/>
            <person name="Ng V."/>
            <person name="Grigoriev I.V."/>
            <person name="Spatafora J.W."/>
            <person name="Barlow D."/>
            <person name="Biffinger J."/>
            <person name="Kelley-Loughnane N."/>
            <person name="Varaljay V.A."/>
            <person name="Crookes-Goodson W.J."/>
        </authorList>
    </citation>
    <scope>NUCLEOTIDE SEQUENCE</scope>
    <source>
        <strain evidence="2">5307AH</strain>
    </source>
</reference>
<sequence>MSTTMRAVVFTRYGGPEVTQVSTSVPVPQPKKGEVQVRVAAGGLNPIDWHQRAGELKAIMPYKLPVVAGNEFSGEVSLLGEDVTGFAIGDKVICRVRQDQMGGLGEYVVMPASLLAKAPTSIPLTDAAGLPLAGLTALQSLDTLDVKAGDRILITGGAGGVGLFGIQLAKIRGAHVTTTASDEGKPYVLKAGADEVINYKTQKLSELSEKFTKVFDAAGGDEALVHEVIPATAEGGHIVSIAGAMTPGLFDSFLPGWKAMLVNFGLGLKSRKVRNAAAARKVNYQYIFMRPDGTQLQHLANLIDEGKLVINIDSRFKVADYAKAYERLESGRSKGKIIIEFDETPAAVPV</sequence>
<dbReference type="InterPro" id="IPR036291">
    <property type="entry name" value="NAD(P)-bd_dom_sf"/>
</dbReference>
<dbReference type="InterPro" id="IPR013154">
    <property type="entry name" value="ADH-like_N"/>
</dbReference>
<dbReference type="SUPFAM" id="SSF51735">
    <property type="entry name" value="NAD(P)-binding Rossmann-fold domains"/>
    <property type="match status" value="1"/>
</dbReference>
<dbReference type="Pfam" id="PF08240">
    <property type="entry name" value="ADH_N"/>
    <property type="match status" value="1"/>
</dbReference>
<dbReference type="AlphaFoldDB" id="A0AAD9CYT5"/>
<comment type="caution">
    <text evidence="2">The sequence shown here is derived from an EMBL/GenBank/DDBJ whole genome shotgun (WGS) entry which is preliminary data.</text>
</comment>
<evidence type="ECO:0000313" key="2">
    <source>
        <dbReference type="EMBL" id="KAK1922923.1"/>
    </source>
</evidence>
<dbReference type="Proteomes" id="UP001182556">
    <property type="component" value="Unassembled WGS sequence"/>
</dbReference>
<proteinExistence type="predicted"/>